<dbReference type="GO" id="GO:0030267">
    <property type="term" value="F:glyoxylate reductase (NADPH) activity"/>
    <property type="evidence" value="ECO:0007669"/>
    <property type="project" value="TreeGrafter"/>
</dbReference>
<keyword evidence="3" id="KW-0520">NAD</keyword>
<proteinExistence type="inferred from homology"/>
<dbReference type="GO" id="GO:0051287">
    <property type="term" value="F:NAD binding"/>
    <property type="evidence" value="ECO:0007669"/>
    <property type="project" value="InterPro"/>
</dbReference>
<dbReference type="Proteomes" id="UP000228945">
    <property type="component" value="Chromosome"/>
</dbReference>
<dbReference type="AlphaFoldDB" id="A0A2D2B1M2"/>
<dbReference type="CDD" id="cd12175">
    <property type="entry name" value="2-Hacid_dh_11"/>
    <property type="match status" value="1"/>
</dbReference>
<protein>
    <submittedName>
        <fullName evidence="7">Hydroxyacid dehydrogenase</fullName>
    </submittedName>
</protein>
<evidence type="ECO:0000259" key="6">
    <source>
        <dbReference type="Pfam" id="PF02826"/>
    </source>
</evidence>
<dbReference type="InterPro" id="IPR029753">
    <property type="entry name" value="D-isomer_DH_CS"/>
</dbReference>
<dbReference type="PROSITE" id="PS00670">
    <property type="entry name" value="D_2_HYDROXYACID_DH_2"/>
    <property type="match status" value="1"/>
</dbReference>
<keyword evidence="8" id="KW-1185">Reference proteome</keyword>
<dbReference type="InterPro" id="IPR006139">
    <property type="entry name" value="D-isomer_2_OHA_DH_cat_dom"/>
</dbReference>
<gene>
    <name evidence="7" type="ORF">CSW64_17990</name>
</gene>
<name>A0A2D2B1M2_9CAUL</name>
<dbReference type="SUPFAM" id="SSF51735">
    <property type="entry name" value="NAD(P)-binding Rossmann-fold domains"/>
    <property type="match status" value="1"/>
</dbReference>
<dbReference type="SUPFAM" id="SSF52283">
    <property type="entry name" value="Formate/glycerate dehydrogenase catalytic domain-like"/>
    <property type="match status" value="1"/>
</dbReference>
<dbReference type="Gene3D" id="3.40.50.720">
    <property type="entry name" value="NAD(P)-binding Rossmann-like Domain"/>
    <property type="match status" value="2"/>
</dbReference>
<feature type="domain" description="D-isomer specific 2-hydroxyacid dehydrogenase NAD-binding" evidence="6">
    <location>
        <begin position="108"/>
        <end position="283"/>
    </location>
</feature>
<dbReference type="Pfam" id="PF00389">
    <property type="entry name" value="2-Hacid_dh"/>
    <property type="match status" value="1"/>
</dbReference>
<dbReference type="PANTHER" id="PTHR10996">
    <property type="entry name" value="2-HYDROXYACID DEHYDROGENASE-RELATED"/>
    <property type="match status" value="1"/>
</dbReference>
<dbReference type="InterPro" id="IPR036291">
    <property type="entry name" value="NAD(P)-bd_dom_sf"/>
</dbReference>
<dbReference type="RefSeq" id="WP_099623391.1">
    <property type="nucleotide sequence ID" value="NZ_CP024201.1"/>
</dbReference>
<keyword evidence="2 4" id="KW-0560">Oxidoreductase</keyword>
<dbReference type="Pfam" id="PF02826">
    <property type="entry name" value="2-Hacid_dh_C"/>
    <property type="match status" value="1"/>
</dbReference>
<evidence type="ECO:0000256" key="3">
    <source>
        <dbReference type="ARBA" id="ARBA00023027"/>
    </source>
</evidence>
<sequence>MKAVLQYRASPGFLASLDAEGARAGLTVVAVDEQDDAAFAREIADADALLHVLKPVTAAMMDAAPNLKLIQKIGVGVNTIDLEAAKARGVAVANMPGTNSQAVAEMALTLMLATLRRVTYFDPLTRAGEGWRPDLAMLDGVGEIAGKTVGFVGYGASPERLAPALQALGAQIVYHATAPKPDRIGRFVGLDELLAISDIVSLHVPATAETRGMIGAEALARMKPSAILVNTARGEMVDEAALHAALSSGRLRGAGLDVFAAEPVARDNPLLTLPNVVAMPHVAWLTPETLERSLAVAFENCRRVRDGEPLLHRVI</sequence>
<dbReference type="PANTHER" id="PTHR10996:SF178">
    <property type="entry name" value="2-HYDROXYACID DEHYDROGENASE YGL185C-RELATED"/>
    <property type="match status" value="1"/>
</dbReference>
<evidence type="ECO:0000256" key="4">
    <source>
        <dbReference type="RuleBase" id="RU003719"/>
    </source>
</evidence>
<feature type="domain" description="D-isomer specific 2-hydroxyacid dehydrogenase catalytic" evidence="5">
    <location>
        <begin position="24"/>
        <end position="314"/>
    </location>
</feature>
<dbReference type="InterPro" id="IPR050223">
    <property type="entry name" value="D-isomer_2-hydroxyacid_DH"/>
</dbReference>
<evidence type="ECO:0000259" key="5">
    <source>
        <dbReference type="Pfam" id="PF00389"/>
    </source>
</evidence>
<evidence type="ECO:0000256" key="2">
    <source>
        <dbReference type="ARBA" id="ARBA00023002"/>
    </source>
</evidence>
<dbReference type="InterPro" id="IPR006140">
    <property type="entry name" value="D-isomer_DH_NAD-bd"/>
</dbReference>
<comment type="similarity">
    <text evidence="1 4">Belongs to the D-isomer specific 2-hydroxyacid dehydrogenase family.</text>
</comment>
<evidence type="ECO:0000313" key="8">
    <source>
        <dbReference type="Proteomes" id="UP000228945"/>
    </source>
</evidence>
<dbReference type="OrthoDB" id="9793626at2"/>
<organism evidence="7 8">
    <name type="scientific">Caulobacter mirabilis</name>
    <dbReference type="NCBI Taxonomy" id="69666"/>
    <lineage>
        <taxon>Bacteria</taxon>
        <taxon>Pseudomonadati</taxon>
        <taxon>Pseudomonadota</taxon>
        <taxon>Alphaproteobacteria</taxon>
        <taxon>Caulobacterales</taxon>
        <taxon>Caulobacteraceae</taxon>
        <taxon>Caulobacter</taxon>
    </lineage>
</organism>
<evidence type="ECO:0000256" key="1">
    <source>
        <dbReference type="ARBA" id="ARBA00005854"/>
    </source>
</evidence>
<accession>A0A2D2B1M2</accession>
<dbReference type="EMBL" id="CP024201">
    <property type="protein sequence ID" value="ATQ44143.1"/>
    <property type="molecule type" value="Genomic_DNA"/>
</dbReference>
<dbReference type="GO" id="GO:0016618">
    <property type="term" value="F:hydroxypyruvate reductase [NAD(P)H] activity"/>
    <property type="evidence" value="ECO:0007669"/>
    <property type="project" value="TreeGrafter"/>
</dbReference>
<dbReference type="GO" id="GO:0005829">
    <property type="term" value="C:cytosol"/>
    <property type="evidence" value="ECO:0007669"/>
    <property type="project" value="TreeGrafter"/>
</dbReference>
<evidence type="ECO:0000313" key="7">
    <source>
        <dbReference type="EMBL" id="ATQ44143.1"/>
    </source>
</evidence>
<dbReference type="FunFam" id="3.40.50.720:FF:000203">
    <property type="entry name" value="D-3-phosphoglycerate dehydrogenase (SerA)"/>
    <property type="match status" value="1"/>
</dbReference>
<dbReference type="KEGG" id="cmb:CSW64_17990"/>
<reference evidence="7 8" key="1">
    <citation type="submission" date="2017-10" db="EMBL/GenBank/DDBJ databases">
        <title>Genome sequence of Caulobacter mirabilis FWC38.</title>
        <authorList>
            <person name="Fiebig A."/>
            <person name="Crosson S."/>
        </authorList>
    </citation>
    <scope>NUCLEOTIDE SEQUENCE [LARGE SCALE GENOMIC DNA]</scope>
    <source>
        <strain evidence="7 8">FWC 38</strain>
    </source>
</reference>